<organism evidence="2 3">
    <name type="scientific">Jiella sonneratiae</name>
    <dbReference type="NCBI Taxonomy" id="2816856"/>
    <lineage>
        <taxon>Bacteria</taxon>
        <taxon>Pseudomonadati</taxon>
        <taxon>Pseudomonadota</taxon>
        <taxon>Alphaproteobacteria</taxon>
        <taxon>Hyphomicrobiales</taxon>
        <taxon>Aurantimonadaceae</taxon>
        <taxon>Jiella</taxon>
    </lineage>
</organism>
<keyword evidence="1" id="KW-0732">Signal</keyword>
<evidence type="ECO:0000313" key="3">
    <source>
        <dbReference type="Proteomes" id="UP000664288"/>
    </source>
</evidence>
<dbReference type="EMBL" id="JAFMPY010000020">
    <property type="protein sequence ID" value="MBO0905300.1"/>
    <property type="molecule type" value="Genomic_DNA"/>
</dbReference>
<protein>
    <submittedName>
        <fullName evidence="2">Transglutaminase-like cysteine peptidase</fullName>
    </submittedName>
</protein>
<proteinExistence type="predicted"/>
<comment type="caution">
    <text evidence="2">The sequence shown here is derived from an EMBL/GenBank/DDBJ whole genome shotgun (WGS) entry which is preliminary data.</text>
</comment>
<reference evidence="2 3" key="1">
    <citation type="submission" date="2021-03" db="EMBL/GenBank/DDBJ databases">
        <title>Whole genome sequence of Jiella sp. MQZ13P-4.</title>
        <authorList>
            <person name="Tuo L."/>
        </authorList>
    </citation>
    <scope>NUCLEOTIDE SEQUENCE [LARGE SCALE GENOMIC DNA]</scope>
    <source>
        <strain evidence="2 3">MQZ13P-4</strain>
    </source>
</reference>
<sequence length="208" mass="23086">MVGFRAIGATLLLCLTSAAGTGDAGAMEARGPFMQVGVSAPRPIGHQDFCRRLPDECRPGEKKGLPQPLALDPALMHRIAAINTLVNSQIKAESDEDRYGVEEYWTYPTTAGDCEDYALLKRRRLHEELKIDYADLLLTVVKKTNGEGHAVLTLHTADGDFILDNLNWRILPWSRTPYAYLKRQSVDDPGKWNRITNGRDILVGAVAR</sequence>
<dbReference type="Gene3D" id="3.10.620.30">
    <property type="match status" value="1"/>
</dbReference>
<evidence type="ECO:0000313" key="2">
    <source>
        <dbReference type="EMBL" id="MBO0905300.1"/>
    </source>
</evidence>
<dbReference type="PANTHER" id="PTHR39327:SF1">
    <property type="entry name" value="BLR5470 PROTEIN"/>
    <property type="match status" value="1"/>
</dbReference>
<name>A0ABS3J6K7_9HYPH</name>
<dbReference type="InterPro" id="IPR010319">
    <property type="entry name" value="Transglutaminase-like_Cys_pept"/>
</dbReference>
<keyword evidence="3" id="KW-1185">Reference proteome</keyword>
<dbReference type="Proteomes" id="UP000664288">
    <property type="component" value="Unassembled WGS sequence"/>
</dbReference>
<accession>A0ABS3J6K7</accession>
<feature type="signal peptide" evidence="1">
    <location>
        <begin position="1"/>
        <end position="26"/>
    </location>
</feature>
<dbReference type="RefSeq" id="WP_207351941.1">
    <property type="nucleotide sequence ID" value="NZ_JAFMPY010000020.1"/>
</dbReference>
<evidence type="ECO:0000256" key="1">
    <source>
        <dbReference type="SAM" id="SignalP"/>
    </source>
</evidence>
<dbReference type="PANTHER" id="PTHR39327">
    <property type="match status" value="1"/>
</dbReference>
<dbReference type="Pfam" id="PF06035">
    <property type="entry name" value="Peptidase_C93"/>
    <property type="match status" value="1"/>
</dbReference>
<gene>
    <name evidence="2" type="ORF">J1C47_16775</name>
</gene>
<feature type="chain" id="PRO_5047053151" evidence="1">
    <location>
        <begin position="27"/>
        <end position="208"/>
    </location>
</feature>